<evidence type="ECO:0000256" key="1">
    <source>
        <dbReference type="ARBA" id="ARBA00007949"/>
    </source>
</evidence>
<dbReference type="Gene3D" id="3.40.50.1820">
    <property type="entry name" value="alpha/beta hydrolase"/>
    <property type="match status" value="1"/>
</dbReference>
<name>A0A1R2CHZ9_9CILI</name>
<dbReference type="AlphaFoldDB" id="A0A1R2CHZ9"/>
<keyword evidence="4" id="KW-1185">Reference proteome</keyword>
<organism evidence="3 4">
    <name type="scientific">Stentor coeruleus</name>
    <dbReference type="NCBI Taxonomy" id="5963"/>
    <lineage>
        <taxon>Eukaryota</taxon>
        <taxon>Sar</taxon>
        <taxon>Alveolata</taxon>
        <taxon>Ciliophora</taxon>
        <taxon>Postciliodesmatophora</taxon>
        <taxon>Heterotrichea</taxon>
        <taxon>Heterotrichida</taxon>
        <taxon>Stentoridae</taxon>
        <taxon>Stentor</taxon>
    </lineage>
</organism>
<dbReference type="InterPro" id="IPR044294">
    <property type="entry name" value="Lipase-like"/>
</dbReference>
<gene>
    <name evidence="3" type="ORF">SteCoe_9442</name>
</gene>
<proteinExistence type="inferred from homology"/>
<evidence type="ECO:0000313" key="4">
    <source>
        <dbReference type="Proteomes" id="UP000187209"/>
    </source>
</evidence>
<dbReference type="PANTHER" id="PTHR12482:SF5">
    <property type="entry name" value="DUF676 DOMAIN-CONTAINING PROTEIN"/>
    <property type="match status" value="1"/>
</dbReference>
<evidence type="ECO:0000313" key="3">
    <source>
        <dbReference type="EMBL" id="OMJ88580.1"/>
    </source>
</evidence>
<accession>A0A1R2CHZ9</accession>
<dbReference type="SUPFAM" id="SSF53474">
    <property type="entry name" value="alpha/beta-Hydrolases"/>
    <property type="match status" value="1"/>
</dbReference>
<dbReference type="PANTHER" id="PTHR12482">
    <property type="entry name" value="LIPASE ROG1-RELATED-RELATED"/>
    <property type="match status" value="1"/>
</dbReference>
<dbReference type="InterPro" id="IPR029058">
    <property type="entry name" value="AB_hydrolase_fold"/>
</dbReference>
<dbReference type="Pfam" id="PF12394">
    <property type="entry name" value="DUF3657"/>
    <property type="match status" value="1"/>
</dbReference>
<feature type="domain" description="DUF676" evidence="2">
    <location>
        <begin position="467"/>
        <end position="650"/>
    </location>
</feature>
<comment type="similarity">
    <text evidence="1">Belongs to the FAM135 family.</text>
</comment>
<dbReference type="InterPro" id="IPR007751">
    <property type="entry name" value="DUF676_lipase-like"/>
</dbReference>
<dbReference type="Pfam" id="PF05057">
    <property type="entry name" value="DUF676"/>
    <property type="match status" value="1"/>
</dbReference>
<comment type="caution">
    <text evidence="3">The sequence shown here is derived from an EMBL/GenBank/DDBJ whole genome shotgun (WGS) entry which is preliminary data.</text>
</comment>
<dbReference type="EMBL" id="MPUH01000147">
    <property type="protein sequence ID" value="OMJ88580.1"/>
    <property type="molecule type" value="Genomic_DNA"/>
</dbReference>
<dbReference type="OrthoDB" id="273452at2759"/>
<evidence type="ECO:0000259" key="2">
    <source>
        <dbReference type="Pfam" id="PF05057"/>
    </source>
</evidence>
<dbReference type="Proteomes" id="UP000187209">
    <property type="component" value="Unassembled WGS sequence"/>
</dbReference>
<protein>
    <recommendedName>
        <fullName evidence="2">DUF676 domain-containing protein</fullName>
    </recommendedName>
</protein>
<reference evidence="3 4" key="1">
    <citation type="submission" date="2016-11" db="EMBL/GenBank/DDBJ databases">
        <title>The macronuclear genome of Stentor coeruleus: a giant cell with tiny introns.</title>
        <authorList>
            <person name="Slabodnick M."/>
            <person name="Ruby J.G."/>
            <person name="Reiff S.B."/>
            <person name="Swart E.C."/>
            <person name="Gosai S."/>
            <person name="Prabakaran S."/>
            <person name="Witkowska E."/>
            <person name="Larue G.E."/>
            <person name="Fisher S."/>
            <person name="Freeman R.M."/>
            <person name="Gunawardena J."/>
            <person name="Chu W."/>
            <person name="Stover N.A."/>
            <person name="Gregory B.D."/>
            <person name="Nowacki M."/>
            <person name="Derisi J."/>
            <person name="Roy S.W."/>
            <person name="Marshall W.F."/>
            <person name="Sood P."/>
        </authorList>
    </citation>
    <scope>NUCLEOTIDE SEQUENCE [LARGE SCALE GENOMIC DNA]</scope>
    <source>
        <strain evidence="3">WM001</strain>
    </source>
</reference>
<sequence length="728" mass="83710">MSLRCIVEFSLHLDTFRNIDLYHQGLYKIRASIQKNTVFAYPYNNLSRYSSQVLTDPHNISSSKLEETYLDSRTFLVRYFDETVKIDEIYYFRIEVDVEKNLQQSQFLLRFELFFTDLNGKVTPEEAKDTAENQIVFDKVSNAEFLLGFPKSFQSMFVPIVFDDNHCCLMNGLVHYLLLDYKFRPLFLNWPSDVTEGLASALFRSNHKSGREYIGSSLTDTTYSKFMTPLSKTYARLREYYLSVIQKCLTETQRHLLQLYYVPPILSLPGSPIHIPNQSNCIERVSIGNLNESDSDSVSEERPGSTHRFSQRVASHDAKKIATCMMAELSMVSGQIFQLWHRLQEIIPTCSDQLVNVLREKYNVGKRQLLSTGLIRKVLRSADIGLLADPNKADHCKIIAANKRKSNADVIEKHKILIEKSFEVKAGSQPILIEEFYIHDRTLPSGPMELCGAASNFFARDIRRREASTHLIVLVHGFQGSSSDLRIIKNMLCVSFPNNLYLCSSSNDKDSESSIYVLGKRLSDEIRQYLKENCVLSLGRISFIGHSLGGIIIRAALPFLEEFSDRMHLFMSFSSPHLGIIEGCSKLIRAGLWVLNNFKRCESLKQLSFTDSLKIEECALYKLANEKGCEWFTHMVVMSSPQDLYSPHYSARIEVHEGLNKYGENGDYLRKMAQKIIEGRERIHRIDVDFSLPSNNFDNWIGRAGHIEFLENHIFMKTLAYLHPEFFE</sequence>
<dbReference type="InterPro" id="IPR022122">
    <property type="entry name" value="DUF3657"/>
</dbReference>